<evidence type="ECO:0000313" key="6">
    <source>
        <dbReference type="EMBL" id="PRP96261.1"/>
    </source>
</evidence>
<dbReference type="InterPro" id="IPR020843">
    <property type="entry name" value="ER"/>
</dbReference>
<dbReference type="CDD" id="cd08269">
    <property type="entry name" value="Zn_ADH9"/>
    <property type="match status" value="1"/>
</dbReference>
<dbReference type="SMART" id="SM00829">
    <property type="entry name" value="PKS_ER"/>
    <property type="match status" value="1"/>
</dbReference>
<dbReference type="EMBL" id="PVNL01000135">
    <property type="protein sequence ID" value="PRP96261.1"/>
    <property type="molecule type" value="Genomic_DNA"/>
</dbReference>
<keyword evidence="2 4" id="KW-0862">Zinc</keyword>
<dbReference type="AlphaFoldDB" id="A0A2S9XU68"/>
<dbReference type="Pfam" id="PF00107">
    <property type="entry name" value="ADH_zinc_N"/>
    <property type="match status" value="1"/>
</dbReference>
<dbReference type="PANTHER" id="PTHR43401">
    <property type="entry name" value="L-THREONINE 3-DEHYDROGENASE"/>
    <property type="match status" value="1"/>
</dbReference>
<reference evidence="6 7" key="1">
    <citation type="submission" date="2018-03" db="EMBL/GenBank/DDBJ databases">
        <title>Draft Genome Sequences of the Obligatory Marine Myxobacteria Enhygromyxa salina SWB007.</title>
        <authorList>
            <person name="Poehlein A."/>
            <person name="Moghaddam J.A."/>
            <person name="Harms H."/>
            <person name="Alanjari M."/>
            <person name="Koenig G.M."/>
            <person name="Daniel R."/>
            <person name="Schaeberle T.F."/>
        </authorList>
    </citation>
    <scope>NUCLEOTIDE SEQUENCE [LARGE SCALE GENOMIC DNA]</scope>
    <source>
        <strain evidence="6 7">SWB007</strain>
    </source>
</reference>
<keyword evidence="3 6" id="KW-0560">Oxidoreductase</keyword>
<sequence length="334" mass="36111">MLPQTPLQTPRTTRSSTMRAAVLVEPGRFEIQRRPIPEPGPDQVRIRLEGCGVCASNLPPFEGRDWFEYPFEPGAPGHEGWGVIEALGRRVQGLAVGDRVTALSYHAYATHDLAAASHVVKLPDALADTPVLGEPLGCAINIFRRAAIEAGQTVAIVGIGFLGALLVQLAAHAGARVLALSRRPCALEVARQWGAAEALRIGDHSALIARVRELTNGELCERVIEATGEQLPLDLATELTGIRGRLVIAGYHQDGPRQANMQLWNWRGLDVINAHERDAARYLEGMREGVGAVVEGRFVPRPLLTHRFELDALGDAMKLAGARPPGFMKAIVTP</sequence>
<dbReference type="InterPro" id="IPR013154">
    <property type="entry name" value="ADH-like_N"/>
</dbReference>
<evidence type="ECO:0000313" key="7">
    <source>
        <dbReference type="Proteomes" id="UP000238823"/>
    </source>
</evidence>
<dbReference type="Proteomes" id="UP000238823">
    <property type="component" value="Unassembled WGS sequence"/>
</dbReference>
<dbReference type="InterPro" id="IPR050129">
    <property type="entry name" value="Zn_alcohol_dh"/>
</dbReference>
<comment type="caution">
    <text evidence="6">The sequence shown here is derived from an EMBL/GenBank/DDBJ whole genome shotgun (WGS) entry which is preliminary data.</text>
</comment>
<evidence type="ECO:0000256" key="2">
    <source>
        <dbReference type="ARBA" id="ARBA00022833"/>
    </source>
</evidence>
<organism evidence="6 7">
    <name type="scientific">Enhygromyxa salina</name>
    <dbReference type="NCBI Taxonomy" id="215803"/>
    <lineage>
        <taxon>Bacteria</taxon>
        <taxon>Pseudomonadati</taxon>
        <taxon>Myxococcota</taxon>
        <taxon>Polyangia</taxon>
        <taxon>Nannocystales</taxon>
        <taxon>Nannocystaceae</taxon>
        <taxon>Enhygromyxa</taxon>
    </lineage>
</organism>
<accession>A0A2S9XU68</accession>
<dbReference type="SUPFAM" id="SSF51735">
    <property type="entry name" value="NAD(P)-binding Rossmann-fold domains"/>
    <property type="match status" value="1"/>
</dbReference>
<dbReference type="Pfam" id="PF08240">
    <property type="entry name" value="ADH_N"/>
    <property type="match status" value="1"/>
</dbReference>
<evidence type="ECO:0000256" key="1">
    <source>
        <dbReference type="ARBA" id="ARBA00022723"/>
    </source>
</evidence>
<dbReference type="InterPro" id="IPR036291">
    <property type="entry name" value="NAD(P)-bd_dom_sf"/>
</dbReference>
<dbReference type="InterPro" id="IPR013149">
    <property type="entry name" value="ADH-like_C"/>
</dbReference>
<name>A0A2S9XU68_9BACT</name>
<dbReference type="SUPFAM" id="SSF50129">
    <property type="entry name" value="GroES-like"/>
    <property type="match status" value="1"/>
</dbReference>
<dbReference type="Gene3D" id="3.40.50.720">
    <property type="entry name" value="NAD(P)-binding Rossmann-like Domain"/>
    <property type="match status" value="1"/>
</dbReference>
<dbReference type="InterPro" id="IPR011032">
    <property type="entry name" value="GroES-like_sf"/>
</dbReference>
<dbReference type="Gene3D" id="3.90.180.10">
    <property type="entry name" value="Medium-chain alcohol dehydrogenases, catalytic domain"/>
    <property type="match status" value="2"/>
</dbReference>
<evidence type="ECO:0000256" key="4">
    <source>
        <dbReference type="RuleBase" id="RU361277"/>
    </source>
</evidence>
<proteinExistence type="inferred from homology"/>
<dbReference type="PROSITE" id="PS00059">
    <property type="entry name" value="ADH_ZINC"/>
    <property type="match status" value="1"/>
</dbReference>
<dbReference type="InterPro" id="IPR002328">
    <property type="entry name" value="ADH_Zn_CS"/>
</dbReference>
<dbReference type="PANTHER" id="PTHR43401:SF2">
    <property type="entry name" value="L-THREONINE 3-DEHYDROGENASE"/>
    <property type="match status" value="1"/>
</dbReference>
<gene>
    <name evidence="6" type="primary">gutB</name>
    <name evidence="6" type="ORF">ENSA7_70750</name>
</gene>
<dbReference type="GO" id="GO:0003939">
    <property type="term" value="F:L-iditol 2-dehydrogenase (NAD+) activity"/>
    <property type="evidence" value="ECO:0007669"/>
    <property type="project" value="UniProtKB-EC"/>
</dbReference>
<dbReference type="GO" id="GO:0008270">
    <property type="term" value="F:zinc ion binding"/>
    <property type="evidence" value="ECO:0007669"/>
    <property type="project" value="InterPro"/>
</dbReference>
<evidence type="ECO:0000259" key="5">
    <source>
        <dbReference type="SMART" id="SM00829"/>
    </source>
</evidence>
<comment type="similarity">
    <text evidence="4">Belongs to the zinc-containing alcohol dehydrogenase family.</text>
</comment>
<evidence type="ECO:0000256" key="3">
    <source>
        <dbReference type="ARBA" id="ARBA00023002"/>
    </source>
</evidence>
<dbReference type="RefSeq" id="WP_219908117.1">
    <property type="nucleotide sequence ID" value="NZ_PVNL01000135.1"/>
</dbReference>
<protein>
    <submittedName>
        <fullName evidence="6">Sorbitol dehydrogenase</fullName>
        <ecNumber evidence="6">1.1.1.14</ecNumber>
    </submittedName>
</protein>
<dbReference type="EC" id="1.1.1.14" evidence="6"/>
<feature type="domain" description="Enoyl reductase (ER)" evidence="5">
    <location>
        <begin position="27"/>
        <end position="332"/>
    </location>
</feature>
<keyword evidence="1 4" id="KW-0479">Metal-binding</keyword>
<comment type="cofactor">
    <cofactor evidence="4">
        <name>Zn(2+)</name>
        <dbReference type="ChEBI" id="CHEBI:29105"/>
    </cofactor>
</comment>